<keyword evidence="4" id="KW-0132">Cell division</keyword>
<evidence type="ECO:0000256" key="14">
    <source>
        <dbReference type="SAM" id="Phobius"/>
    </source>
</evidence>
<dbReference type="Proteomes" id="UP000198525">
    <property type="component" value="Unassembled WGS sequence"/>
</dbReference>
<name>A0A1G8XKY7_9GAMM</name>
<evidence type="ECO:0000256" key="8">
    <source>
        <dbReference type="ARBA" id="ARBA00023136"/>
    </source>
</evidence>
<reference evidence="15 16" key="1">
    <citation type="submission" date="2016-10" db="EMBL/GenBank/DDBJ databases">
        <authorList>
            <person name="de Groot N.N."/>
        </authorList>
    </citation>
    <scope>NUCLEOTIDE SEQUENCE [LARGE SCALE GENOMIC DNA]</scope>
    <source>
        <strain evidence="15 16">CGMCC 1.6133</strain>
    </source>
</reference>
<evidence type="ECO:0000256" key="11">
    <source>
        <dbReference type="ARBA" id="ARBA00035703"/>
    </source>
</evidence>
<keyword evidence="16" id="KW-1185">Reference proteome</keyword>
<dbReference type="GO" id="GO:0008360">
    <property type="term" value="P:regulation of cell shape"/>
    <property type="evidence" value="ECO:0007669"/>
    <property type="project" value="UniProtKB-KW"/>
</dbReference>
<keyword evidence="7 14" id="KW-1133">Transmembrane helix</keyword>
<keyword evidence="9" id="KW-0131">Cell cycle</keyword>
<comment type="subcellular location">
    <subcellularLocation>
        <location evidence="1">Cell inner membrane</location>
        <topology evidence="1">Single-pass membrane protein</topology>
    </subcellularLocation>
</comment>
<evidence type="ECO:0000256" key="6">
    <source>
        <dbReference type="ARBA" id="ARBA00022960"/>
    </source>
</evidence>
<dbReference type="GO" id="GO:0051301">
    <property type="term" value="P:cell division"/>
    <property type="evidence" value="ECO:0007669"/>
    <property type="project" value="UniProtKB-KW"/>
</dbReference>
<feature type="transmembrane region" description="Helical" evidence="14">
    <location>
        <begin position="6"/>
        <end position="29"/>
    </location>
</feature>
<evidence type="ECO:0000256" key="5">
    <source>
        <dbReference type="ARBA" id="ARBA00022692"/>
    </source>
</evidence>
<organism evidence="15 16">
    <name type="scientific">Billgrantia gudaonensis</name>
    <dbReference type="NCBI Taxonomy" id="376427"/>
    <lineage>
        <taxon>Bacteria</taxon>
        <taxon>Pseudomonadati</taxon>
        <taxon>Pseudomonadota</taxon>
        <taxon>Gammaproteobacteria</taxon>
        <taxon>Oceanospirillales</taxon>
        <taxon>Halomonadaceae</taxon>
        <taxon>Billgrantia</taxon>
    </lineage>
</organism>
<dbReference type="AlphaFoldDB" id="A0A1G8XKY7"/>
<dbReference type="InterPro" id="IPR009386">
    <property type="entry name" value="ZapG-like"/>
</dbReference>
<dbReference type="PANTHER" id="PTHR39579">
    <property type="entry name" value="INNER MEMBRANE PROTEIN YHCB"/>
    <property type="match status" value="1"/>
</dbReference>
<evidence type="ECO:0000256" key="10">
    <source>
        <dbReference type="ARBA" id="ARBA00035657"/>
    </source>
</evidence>
<dbReference type="GO" id="GO:0005886">
    <property type="term" value="C:plasma membrane"/>
    <property type="evidence" value="ECO:0007669"/>
    <property type="project" value="UniProtKB-SubCell"/>
</dbReference>
<evidence type="ECO:0000256" key="4">
    <source>
        <dbReference type="ARBA" id="ARBA00022618"/>
    </source>
</evidence>
<protein>
    <recommendedName>
        <fullName evidence="11">Z-ring associated protein G</fullName>
    </recommendedName>
    <alternativeName>
        <fullName evidence="12">Cell division protein ZapG</fullName>
    </alternativeName>
</protein>
<dbReference type="RefSeq" id="WP_176761513.1">
    <property type="nucleotide sequence ID" value="NZ_FNES01000009.1"/>
</dbReference>
<keyword evidence="6" id="KW-0133">Cell shape</keyword>
<sequence>MEYGNINWILAFACLVAGSGLGAMGYHLAGSGASRRQRLRRQLAERERELTQLRERLGEHFTEVTSLVNRLQRESQALEQRLAEDAAALGEPIPSSGQGLNVAEDDAATPPVPTPRDYADGSGGTLSEDFGLKPNAENATEPQPPRY</sequence>
<evidence type="ECO:0000256" key="12">
    <source>
        <dbReference type="ARBA" id="ARBA00035727"/>
    </source>
</evidence>
<dbReference type="PANTHER" id="PTHR39579:SF1">
    <property type="entry name" value="INNER MEMBRANE PROTEIN YHCB"/>
    <property type="match status" value="1"/>
</dbReference>
<evidence type="ECO:0000256" key="2">
    <source>
        <dbReference type="ARBA" id="ARBA00022475"/>
    </source>
</evidence>
<dbReference type="Pfam" id="PF06295">
    <property type="entry name" value="ZapG-like"/>
    <property type="match status" value="1"/>
</dbReference>
<evidence type="ECO:0000313" key="16">
    <source>
        <dbReference type="Proteomes" id="UP000198525"/>
    </source>
</evidence>
<keyword evidence="2" id="KW-1003">Cell membrane</keyword>
<keyword evidence="8 14" id="KW-0472">Membrane</keyword>
<dbReference type="STRING" id="376427.SAMN04487954_10964"/>
<evidence type="ECO:0000256" key="9">
    <source>
        <dbReference type="ARBA" id="ARBA00023306"/>
    </source>
</evidence>
<gene>
    <name evidence="15" type="ORF">SAMN04487954_10964</name>
</gene>
<evidence type="ECO:0000256" key="3">
    <source>
        <dbReference type="ARBA" id="ARBA00022519"/>
    </source>
</evidence>
<comment type="similarity">
    <text evidence="10">Belongs to the ZapG family.</text>
</comment>
<keyword evidence="3" id="KW-0997">Cell inner membrane</keyword>
<evidence type="ECO:0000256" key="7">
    <source>
        <dbReference type="ARBA" id="ARBA00022989"/>
    </source>
</evidence>
<dbReference type="EMBL" id="FNES01000009">
    <property type="protein sequence ID" value="SDJ90844.1"/>
    <property type="molecule type" value="Genomic_DNA"/>
</dbReference>
<accession>A0A1G8XKY7</accession>
<proteinExistence type="inferred from homology"/>
<keyword evidence="5 14" id="KW-0812">Transmembrane</keyword>
<evidence type="ECO:0000313" key="15">
    <source>
        <dbReference type="EMBL" id="SDJ90844.1"/>
    </source>
</evidence>
<evidence type="ECO:0000256" key="13">
    <source>
        <dbReference type="SAM" id="MobiDB-lite"/>
    </source>
</evidence>
<feature type="region of interest" description="Disordered" evidence="13">
    <location>
        <begin position="83"/>
        <end position="147"/>
    </location>
</feature>
<evidence type="ECO:0000256" key="1">
    <source>
        <dbReference type="ARBA" id="ARBA00004377"/>
    </source>
</evidence>